<sequence>MPLALDVITLGVPEVPAAHAFYTSALSPTTGGHGQDANLDLHGTARIALHATGTLAADAGTGPETSGFRGYVLSYVVSQPSEVESLLHAAVRGGAKVLKPAKRSLFAGFSAVYQAPDGAVWKLAAPTRKDTGPAGEPPVPTETGALLGVAEPTASKTFYAALGMTVDRDYGNKYVDFHLTPGCSRLGLLPRATLAKDAGIGGDGAGFRAVVLHHRAGSRAEVDAILAAAHSAGGRIAVAAGEGARGGYSGHFADPDGHLWRVSAA</sequence>
<dbReference type="InterPro" id="IPR004360">
    <property type="entry name" value="Glyas_Fos-R_dOase_dom"/>
</dbReference>
<protein>
    <recommendedName>
        <fullName evidence="1">VOC domain-containing protein</fullName>
    </recommendedName>
</protein>
<evidence type="ECO:0000313" key="2">
    <source>
        <dbReference type="EMBL" id="GAA3693988.1"/>
    </source>
</evidence>
<dbReference type="Proteomes" id="UP001500902">
    <property type="component" value="Unassembled WGS sequence"/>
</dbReference>
<dbReference type="Gene3D" id="3.10.180.10">
    <property type="entry name" value="2,3-Dihydroxybiphenyl 1,2-Dioxygenase, domain 1"/>
    <property type="match status" value="2"/>
</dbReference>
<feature type="domain" description="VOC" evidence="1">
    <location>
        <begin position="141"/>
        <end position="265"/>
    </location>
</feature>
<dbReference type="PANTHER" id="PTHR36503">
    <property type="entry name" value="BLR2520 PROTEIN"/>
    <property type="match status" value="1"/>
</dbReference>
<evidence type="ECO:0000313" key="3">
    <source>
        <dbReference type="Proteomes" id="UP001500902"/>
    </source>
</evidence>
<evidence type="ECO:0000259" key="1">
    <source>
        <dbReference type="PROSITE" id="PS51819"/>
    </source>
</evidence>
<dbReference type="EMBL" id="BAAAZP010000140">
    <property type="protein sequence ID" value="GAA3693988.1"/>
    <property type="molecule type" value="Genomic_DNA"/>
</dbReference>
<accession>A0ABP7CP13</accession>
<reference evidence="3" key="1">
    <citation type="journal article" date="2019" name="Int. J. Syst. Evol. Microbiol.">
        <title>The Global Catalogue of Microorganisms (GCM) 10K type strain sequencing project: providing services to taxonomists for standard genome sequencing and annotation.</title>
        <authorList>
            <consortium name="The Broad Institute Genomics Platform"/>
            <consortium name="The Broad Institute Genome Sequencing Center for Infectious Disease"/>
            <person name="Wu L."/>
            <person name="Ma J."/>
        </authorList>
    </citation>
    <scope>NUCLEOTIDE SEQUENCE [LARGE SCALE GENOMIC DNA]</scope>
    <source>
        <strain evidence="3">JCM 16904</strain>
    </source>
</reference>
<dbReference type="PANTHER" id="PTHR36503:SF1">
    <property type="entry name" value="BLR2520 PROTEIN"/>
    <property type="match status" value="1"/>
</dbReference>
<proteinExistence type="predicted"/>
<comment type="caution">
    <text evidence="2">The sequence shown here is derived from an EMBL/GenBank/DDBJ whole genome shotgun (WGS) entry which is preliminary data.</text>
</comment>
<organism evidence="2 3">
    <name type="scientific">Nonomuraea antimicrobica</name>
    <dbReference type="NCBI Taxonomy" id="561173"/>
    <lineage>
        <taxon>Bacteria</taxon>
        <taxon>Bacillati</taxon>
        <taxon>Actinomycetota</taxon>
        <taxon>Actinomycetes</taxon>
        <taxon>Streptosporangiales</taxon>
        <taxon>Streptosporangiaceae</taxon>
        <taxon>Nonomuraea</taxon>
    </lineage>
</organism>
<gene>
    <name evidence="2" type="ORF">GCM10022224_069410</name>
</gene>
<keyword evidence="3" id="KW-1185">Reference proteome</keyword>
<dbReference type="PROSITE" id="PS51819">
    <property type="entry name" value="VOC"/>
    <property type="match status" value="2"/>
</dbReference>
<dbReference type="SUPFAM" id="SSF54593">
    <property type="entry name" value="Glyoxalase/Bleomycin resistance protein/Dihydroxybiphenyl dioxygenase"/>
    <property type="match status" value="2"/>
</dbReference>
<dbReference type="InterPro" id="IPR029068">
    <property type="entry name" value="Glyas_Bleomycin-R_OHBP_Dase"/>
</dbReference>
<feature type="domain" description="VOC" evidence="1">
    <location>
        <begin position="4"/>
        <end position="126"/>
    </location>
</feature>
<dbReference type="InterPro" id="IPR037523">
    <property type="entry name" value="VOC_core"/>
</dbReference>
<dbReference type="Pfam" id="PF00903">
    <property type="entry name" value="Glyoxalase"/>
    <property type="match status" value="1"/>
</dbReference>
<dbReference type="RefSeq" id="WP_344887541.1">
    <property type="nucleotide sequence ID" value="NZ_BAAAZP010000140.1"/>
</dbReference>
<name>A0ABP7CP13_9ACTN</name>